<keyword evidence="2" id="KW-0560">Oxidoreductase</keyword>
<dbReference type="GO" id="GO:0016491">
    <property type="term" value="F:oxidoreductase activity"/>
    <property type="evidence" value="ECO:0007669"/>
    <property type="project" value="UniProtKB-KW"/>
</dbReference>
<dbReference type="SUPFAM" id="SSF56003">
    <property type="entry name" value="Molybdenum cofactor-binding domain"/>
    <property type="match status" value="1"/>
</dbReference>
<comment type="caution">
    <text evidence="4">The sequence shown here is derived from an EMBL/GenBank/DDBJ whole genome shotgun (WGS) entry which is preliminary data.</text>
</comment>
<dbReference type="InterPro" id="IPR008274">
    <property type="entry name" value="AldOxase/xan_DH_MoCoBD1"/>
</dbReference>
<dbReference type="SMART" id="SM01008">
    <property type="entry name" value="Ald_Xan_dh_C"/>
    <property type="match status" value="1"/>
</dbReference>
<dbReference type="SUPFAM" id="SSF54665">
    <property type="entry name" value="CO dehydrogenase molybdoprotein N-domain-like"/>
    <property type="match status" value="1"/>
</dbReference>
<dbReference type="Proteomes" id="UP000019141">
    <property type="component" value="Unassembled WGS sequence"/>
</dbReference>
<dbReference type="InterPro" id="IPR016208">
    <property type="entry name" value="Ald_Oxase/xanthine_DH-like"/>
</dbReference>
<evidence type="ECO:0000313" key="5">
    <source>
        <dbReference type="Proteomes" id="UP000019141"/>
    </source>
</evidence>
<dbReference type="AlphaFoldDB" id="W4LKI9"/>
<reference evidence="4 5" key="1">
    <citation type="journal article" date="2014" name="Nature">
        <title>An environmental bacterial taxon with a large and distinct metabolic repertoire.</title>
        <authorList>
            <person name="Wilson M.C."/>
            <person name="Mori T."/>
            <person name="Ruckert C."/>
            <person name="Uria A.R."/>
            <person name="Helf M.J."/>
            <person name="Takada K."/>
            <person name="Gernert C."/>
            <person name="Steffens U.A."/>
            <person name="Heycke N."/>
            <person name="Schmitt S."/>
            <person name="Rinke C."/>
            <person name="Helfrich E.J."/>
            <person name="Brachmann A.O."/>
            <person name="Gurgui C."/>
            <person name="Wakimoto T."/>
            <person name="Kracht M."/>
            <person name="Crusemann M."/>
            <person name="Hentschel U."/>
            <person name="Abe I."/>
            <person name="Matsunaga S."/>
            <person name="Kalinowski J."/>
            <person name="Takeyama H."/>
            <person name="Piel J."/>
        </authorList>
    </citation>
    <scope>NUCLEOTIDE SEQUENCE [LARGE SCALE GENOMIC DNA]</scope>
    <source>
        <strain evidence="5">TSY1</strain>
    </source>
</reference>
<dbReference type="EMBL" id="AZHW01000537">
    <property type="protein sequence ID" value="ETW98618.1"/>
    <property type="molecule type" value="Genomic_DNA"/>
</dbReference>
<gene>
    <name evidence="4" type="ORF">ETSY1_18010</name>
</gene>
<dbReference type="InterPro" id="IPR036856">
    <property type="entry name" value="Ald_Oxase/Xan_DH_a/b_sf"/>
</dbReference>
<organism evidence="4 5">
    <name type="scientific">Entotheonella factor</name>
    <dbReference type="NCBI Taxonomy" id="1429438"/>
    <lineage>
        <taxon>Bacteria</taxon>
        <taxon>Pseudomonadati</taxon>
        <taxon>Nitrospinota/Tectimicrobiota group</taxon>
        <taxon>Candidatus Tectimicrobiota</taxon>
        <taxon>Candidatus Entotheonellia</taxon>
        <taxon>Candidatus Entotheonellales</taxon>
        <taxon>Candidatus Entotheonellaceae</taxon>
        <taxon>Candidatus Entotheonella</taxon>
    </lineage>
</organism>
<keyword evidence="1" id="KW-0500">Molybdenum</keyword>
<accession>W4LKI9</accession>
<dbReference type="Gene3D" id="3.90.1170.50">
    <property type="entry name" value="Aldehyde oxidase/xanthine dehydrogenase, a/b hammerhead"/>
    <property type="match status" value="1"/>
</dbReference>
<dbReference type="InterPro" id="IPR037165">
    <property type="entry name" value="AldOxase/xan_DH_Mopterin-bd_sf"/>
</dbReference>
<dbReference type="GO" id="GO:0005506">
    <property type="term" value="F:iron ion binding"/>
    <property type="evidence" value="ECO:0007669"/>
    <property type="project" value="InterPro"/>
</dbReference>
<evidence type="ECO:0000256" key="2">
    <source>
        <dbReference type="ARBA" id="ARBA00023002"/>
    </source>
</evidence>
<keyword evidence="5" id="KW-1185">Reference proteome</keyword>
<dbReference type="InterPro" id="IPR000674">
    <property type="entry name" value="Ald_Oxase/Xan_DH_a/b"/>
</dbReference>
<protein>
    <recommendedName>
        <fullName evidence="3">Aldehyde oxidase/xanthine dehydrogenase a/b hammerhead domain-containing protein</fullName>
    </recommendedName>
</protein>
<dbReference type="Pfam" id="PF02738">
    <property type="entry name" value="MoCoBD_1"/>
    <property type="match status" value="1"/>
</dbReference>
<dbReference type="Pfam" id="PF01315">
    <property type="entry name" value="Ald_Xan_dh_C"/>
    <property type="match status" value="1"/>
</dbReference>
<dbReference type="PATRIC" id="fig|1429438.4.peg.3522"/>
<feature type="domain" description="Aldehyde oxidase/xanthine dehydrogenase a/b hammerhead" evidence="3">
    <location>
        <begin position="18"/>
        <end position="137"/>
    </location>
</feature>
<evidence type="ECO:0000259" key="3">
    <source>
        <dbReference type="SMART" id="SM01008"/>
    </source>
</evidence>
<dbReference type="PANTHER" id="PTHR11908">
    <property type="entry name" value="XANTHINE DEHYDROGENASE"/>
    <property type="match status" value="1"/>
</dbReference>
<evidence type="ECO:0000313" key="4">
    <source>
        <dbReference type="EMBL" id="ETW98618.1"/>
    </source>
</evidence>
<sequence>MTYTGQSITPNESRRFVTGNGHFVGDIDLPNMLHVAVLRSSHAHAALKAIDTTAARQQPGVAAVVHGRDIDGVLGSIPPPVMGPGRPVDALRIPTHPVLATDRVCYTGQPIAIVAAESLALAQDAAEHIEVSYEMRQPIVNPLDAEAAPVIHPELGSNVALHVRQQGGDLEAAFAQADHVVRQRYDVPRLAPAPLETRGVVADYQPQTDQLTVWNSTQAPHHIRAYLSELLSRPEDAIRVIAPDVGGSFGIKDCMFPEDALIPYLALQLGRPVKWIETRREHLLAYHGRGQWFEIEAAVKRDGSILGIRAEIVADIGAYMLRTTPFPAFNACRRLTGPYHIPAVQIDLRGVLTNKPPAGAYRGTGGPESAFCMERTLDLIAHDLGLDPAEVRQRNFIPQDAFPYRTVTGVAYDPGQYDHTLTRLLECLDYPHWRAEAERRQPHEPRIGVGLATCLKSSGASGDHRHEQARVQIESTGEVVIDTGISPHGQGSETAFAQLAADALGLEPAHIRIRHSDTGLVPFGEGTSASRGLIVGGSAVYHALQAARHQLAQVAARELACPVEDIDFQNGSIRNRCQPHTAIPYPSLTAIASQHGPLVFEGHYTLPENPFTFGAHGVVVEVDPETAAVTLLRYVGVHDCGHIINPKLVEGQIHGGIVQGIGQALTEDMVYSPAGQLLNGSLLDYAMPRAAAMPAFTLDTVTTHSPTNPLGAKGIGSVATVPAPAAVANAVLDALSGLGIRHLDMPLTPAKIWRAMCEARGEPV</sequence>
<dbReference type="Pfam" id="PF20256">
    <property type="entry name" value="MoCoBD_2"/>
    <property type="match status" value="1"/>
</dbReference>
<evidence type="ECO:0000256" key="1">
    <source>
        <dbReference type="ARBA" id="ARBA00022505"/>
    </source>
</evidence>
<dbReference type="PANTHER" id="PTHR11908:SF132">
    <property type="entry name" value="ALDEHYDE OXIDASE 1-RELATED"/>
    <property type="match status" value="1"/>
</dbReference>
<proteinExistence type="predicted"/>
<name>W4LKI9_ENTF1</name>
<dbReference type="InterPro" id="IPR046867">
    <property type="entry name" value="AldOxase/xan_DH_MoCoBD2"/>
</dbReference>
<dbReference type="Gene3D" id="3.30.365.10">
    <property type="entry name" value="Aldehyde oxidase/xanthine dehydrogenase, molybdopterin binding domain"/>
    <property type="match status" value="4"/>
</dbReference>
<dbReference type="HOGENOM" id="CLU_001681_2_0_7"/>